<accession>A0ABD2L7A1</accession>
<dbReference type="CDD" id="cd16448">
    <property type="entry name" value="RING-H2"/>
    <property type="match status" value="1"/>
</dbReference>
<feature type="transmembrane region" description="Helical" evidence="9">
    <location>
        <begin position="276"/>
        <end position="295"/>
    </location>
</feature>
<evidence type="ECO:0000256" key="6">
    <source>
        <dbReference type="ARBA" id="ARBA00022989"/>
    </source>
</evidence>
<keyword evidence="13" id="KW-1185">Reference proteome</keyword>
<dbReference type="AlphaFoldDB" id="A0ABD2L7A1"/>
<evidence type="ECO:0000256" key="5">
    <source>
        <dbReference type="ARBA" id="ARBA00022833"/>
    </source>
</evidence>
<keyword evidence="2 9" id="KW-0812">Transmembrane</keyword>
<evidence type="ECO:0000256" key="10">
    <source>
        <dbReference type="SAM" id="SignalP"/>
    </source>
</evidence>
<dbReference type="PROSITE" id="PS50089">
    <property type="entry name" value="ZF_RING_2"/>
    <property type="match status" value="1"/>
</dbReference>
<sequence>MYLIFLLLLPILWSTNVGCHGQKVPKYYADEMDNMPKHSDKVTKHSDKMPAKLAERRDLTLFEKYGKRILGTEHKSKWKFIEEISKKHCVLEAVFYPQNSEGYNCLDEKDELNIFKNNWIEINQNDPALSQLMEALFATVISANKALEYDDANKLSTRLNELKQSLAYAVFFMAKRGQIPLESQREEKEKEPKEMLIGLIDIYNEWQLDADKTIKSCAKCGKKGKEKNWQKGKEKYGQKERRFLQFVAHSLEIKWDGNAFSTGGQQQEEDDDDVTGLFMIVMVGSFCILLIILFGTQMRIRIRQQLQIPAVLAAYHAMPQKLFMAIDQQRDDCAICLDPIPLETFVRPLSCNHFFHNECIEKWFKSRHKTCPICRREMATHNGPEQHNNGTAIGPNWWMD</sequence>
<feature type="domain" description="RING-type" evidence="11">
    <location>
        <begin position="333"/>
        <end position="375"/>
    </location>
</feature>
<keyword evidence="10" id="KW-0732">Signal</keyword>
<dbReference type="InterPro" id="IPR013083">
    <property type="entry name" value="Znf_RING/FYVE/PHD"/>
</dbReference>
<evidence type="ECO:0000256" key="9">
    <source>
        <dbReference type="SAM" id="Phobius"/>
    </source>
</evidence>
<evidence type="ECO:0000256" key="7">
    <source>
        <dbReference type="ARBA" id="ARBA00023136"/>
    </source>
</evidence>
<evidence type="ECO:0000256" key="3">
    <source>
        <dbReference type="ARBA" id="ARBA00022723"/>
    </source>
</evidence>
<keyword evidence="7 9" id="KW-0472">Membrane</keyword>
<gene>
    <name evidence="12" type="ORF">niasHT_012951</name>
</gene>
<comment type="caution">
    <text evidence="12">The sequence shown here is derived from an EMBL/GenBank/DDBJ whole genome shotgun (WGS) entry which is preliminary data.</text>
</comment>
<dbReference type="SMART" id="SM00744">
    <property type="entry name" value="RINGv"/>
    <property type="match status" value="1"/>
</dbReference>
<evidence type="ECO:0000313" key="12">
    <source>
        <dbReference type="EMBL" id="KAL3111033.1"/>
    </source>
</evidence>
<feature type="chain" id="PRO_5044843564" description="RING-type domain-containing protein" evidence="10">
    <location>
        <begin position="22"/>
        <end position="400"/>
    </location>
</feature>
<evidence type="ECO:0000256" key="8">
    <source>
        <dbReference type="PROSITE-ProRule" id="PRU00175"/>
    </source>
</evidence>
<dbReference type="InterPro" id="IPR011016">
    <property type="entry name" value="Znf_RING-CH"/>
</dbReference>
<dbReference type="PANTHER" id="PTHR46539">
    <property type="entry name" value="E3 UBIQUITIN-PROTEIN LIGASE ATL42"/>
    <property type="match status" value="1"/>
</dbReference>
<dbReference type="GO" id="GO:0016020">
    <property type="term" value="C:membrane"/>
    <property type="evidence" value="ECO:0007669"/>
    <property type="project" value="UniProtKB-SubCell"/>
</dbReference>
<evidence type="ECO:0000259" key="11">
    <source>
        <dbReference type="PROSITE" id="PS50089"/>
    </source>
</evidence>
<protein>
    <recommendedName>
        <fullName evidence="11">RING-type domain-containing protein</fullName>
    </recommendedName>
</protein>
<feature type="signal peptide" evidence="10">
    <location>
        <begin position="1"/>
        <end position="21"/>
    </location>
</feature>
<dbReference type="InterPro" id="IPR001841">
    <property type="entry name" value="Znf_RING"/>
</dbReference>
<dbReference type="Gene3D" id="3.30.40.10">
    <property type="entry name" value="Zinc/RING finger domain, C3HC4 (zinc finger)"/>
    <property type="match status" value="1"/>
</dbReference>
<comment type="subcellular location">
    <subcellularLocation>
        <location evidence="1">Membrane</location>
    </subcellularLocation>
</comment>
<organism evidence="12 13">
    <name type="scientific">Heterodera trifolii</name>
    <dbReference type="NCBI Taxonomy" id="157864"/>
    <lineage>
        <taxon>Eukaryota</taxon>
        <taxon>Metazoa</taxon>
        <taxon>Ecdysozoa</taxon>
        <taxon>Nematoda</taxon>
        <taxon>Chromadorea</taxon>
        <taxon>Rhabditida</taxon>
        <taxon>Tylenchina</taxon>
        <taxon>Tylenchomorpha</taxon>
        <taxon>Tylenchoidea</taxon>
        <taxon>Heteroderidae</taxon>
        <taxon>Heteroderinae</taxon>
        <taxon>Heterodera</taxon>
    </lineage>
</organism>
<keyword evidence="4 8" id="KW-0863">Zinc-finger</keyword>
<keyword evidence="5" id="KW-0862">Zinc</keyword>
<proteinExistence type="predicted"/>
<keyword evidence="6 9" id="KW-1133">Transmembrane helix</keyword>
<evidence type="ECO:0000256" key="4">
    <source>
        <dbReference type="ARBA" id="ARBA00022771"/>
    </source>
</evidence>
<dbReference type="PANTHER" id="PTHR46539:SF1">
    <property type="entry name" value="E3 UBIQUITIN-PROTEIN LIGASE ATL42"/>
    <property type="match status" value="1"/>
</dbReference>
<evidence type="ECO:0000256" key="1">
    <source>
        <dbReference type="ARBA" id="ARBA00004370"/>
    </source>
</evidence>
<dbReference type="SMART" id="SM00184">
    <property type="entry name" value="RING"/>
    <property type="match status" value="1"/>
</dbReference>
<dbReference type="Pfam" id="PF13639">
    <property type="entry name" value="zf-RING_2"/>
    <property type="match status" value="1"/>
</dbReference>
<keyword evidence="3" id="KW-0479">Metal-binding</keyword>
<dbReference type="EMBL" id="JBICBT010000523">
    <property type="protein sequence ID" value="KAL3111033.1"/>
    <property type="molecule type" value="Genomic_DNA"/>
</dbReference>
<name>A0ABD2L7A1_9BILA</name>
<dbReference type="SUPFAM" id="SSF57850">
    <property type="entry name" value="RING/U-box"/>
    <property type="match status" value="1"/>
</dbReference>
<evidence type="ECO:0000313" key="13">
    <source>
        <dbReference type="Proteomes" id="UP001620626"/>
    </source>
</evidence>
<dbReference type="Proteomes" id="UP001620626">
    <property type="component" value="Unassembled WGS sequence"/>
</dbReference>
<reference evidence="12 13" key="1">
    <citation type="submission" date="2024-10" db="EMBL/GenBank/DDBJ databases">
        <authorList>
            <person name="Kim D."/>
        </authorList>
    </citation>
    <scope>NUCLEOTIDE SEQUENCE [LARGE SCALE GENOMIC DNA]</scope>
    <source>
        <strain evidence="12">BH-2024</strain>
    </source>
</reference>
<dbReference type="GO" id="GO:0008270">
    <property type="term" value="F:zinc ion binding"/>
    <property type="evidence" value="ECO:0007669"/>
    <property type="project" value="UniProtKB-KW"/>
</dbReference>
<evidence type="ECO:0000256" key="2">
    <source>
        <dbReference type="ARBA" id="ARBA00022692"/>
    </source>
</evidence>